<reference evidence="1 2" key="1">
    <citation type="journal article" date="2013" name="Mar. Genomics">
        <title>Expression of sulfatases in Rhodopirellula baltica and the diversity of sulfatases in the genus Rhodopirellula.</title>
        <authorList>
            <person name="Wegner C.E."/>
            <person name="Richter-Heitmann T."/>
            <person name="Klindworth A."/>
            <person name="Klockow C."/>
            <person name="Richter M."/>
            <person name="Achstetter T."/>
            <person name="Glockner F.O."/>
            <person name="Harder J."/>
        </authorList>
    </citation>
    <scope>NUCLEOTIDE SEQUENCE [LARGE SCALE GENOMIC DNA]</scope>
    <source>
        <strain evidence="1 2">SM1</strain>
    </source>
</reference>
<gene>
    <name evidence="1" type="ORF">RMSM_01679</name>
</gene>
<dbReference type="EMBL" id="ANOG01000250">
    <property type="protein sequence ID" value="EMI21385.1"/>
    <property type="molecule type" value="Genomic_DNA"/>
</dbReference>
<evidence type="ECO:0000313" key="2">
    <source>
        <dbReference type="Proteomes" id="UP000011991"/>
    </source>
</evidence>
<dbReference type="PATRIC" id="fig|1265738.3.peg.1669"/>
<dbReference type="Proteomes" id="UP000011991">
    <property type="component" value="Unassembled WGS sequence"/>
</dbReference>
<accession>M5RQ19</accession>
<proteinExistence type="predicted"/>
<name>M5RQ19_9BACT</name>
<comment type="caution">
    <text evidence="1">The sequence shown here is derived from an EMBL/GenBank/DDBJ whole genome shotgun (WGS) entry which is preliminary data.</text>
</comment>
<organism evidence="1 2">
    <name type="scientific">Rhodopirellula maiorica SM1</name>
    <dbReference type="NCBI Taxonomy" id="1265738"/>
    <lineage>
        <taxon>Bacteria</taxon>
        <taxon>Pseudomonadati</taxon>
        <taxon>Planctomycetota</taxon>
        <taxon>Planctomycetia</taxon>
        <taxon>Pirellulales</taxon>
        <taxon>Pirellulaceae</taxon>
        <taxon>Novipirellula</taxon>
    </lineage>
</organism>
<dbReference type="AlphaFoldDB" id="M5RQ19"/>
<sequence length="392" mass="44471">MIWKRKRGFRQLSLNEIKFIKMPNLLFQSKPFPLDALPRIVEKIMTSVRINSDLKLWSCHLNGEGSLEGNVTVSGAVPRPVSLNNFDPDFDEEVLSITRISSPLSSEVLAKEYVASLKDIISWNKKLPDMVCKMSFVEMSVWALNLFITNQKAPDQWRWKWHLYNYLNEDSPDLTERLRIANIIANAMGAPFGDTSNRFIADGNNMLFEGTENQRLKCDGGLGFSKNPQETKSLYLDFSAEELPLIVTGVCSLIEQTAISAMVRVESIHEMNRHDSWRKLFAHPDGYYMYHFDGELRSEVIDFFSGADVPPPIGFVPFGNVSFRGESKIETNLSFDLNEQQAWFYLSFGFWDSPDLHAVSLNDANAFLTATGLSEFVDESCIVFGQPRASTT</sequence>
<keyword evidence="2" id="KW-1185">Reference proteome</keyword>
<evidence type="ECO:0000313" key="1">
    <source>
        <dbReference type="EMBL" id="EMI21385.1"/>
    </source>
</evidence>
<protein>
    <submittedName>
        <fullName evidence="1">Uncharacterized protein</fullName>
    </submittedName>
</protein>